<feature type="coiled-coil region" evidence="1">
    <location>
        <begin position="601"/>
        <end position="630"/>
    </location>
</feature>
<evidence type="ECO:0000313" key="5">
    <source>
        <dbReference type="Proteomes" id="UP000390336"/>
    </source>
</evidence>
<keyword evidence="1" id="KW-0175">Coiled coil</keyword>
<dbReference type="Proteomes" id="UP000390336">
    <property type="component" value="Chromosome 2"/>
</dbReference>
<evidence type="ECO:0000313" key="4">
    <source>
        <dbReference type="Proteomes" id="UP000272136"/>
    </source>
</evidence>
<gene>
    <name evidence="3" type="ORF">APZ19_19120</name>
    <name evidence="2" type="ORF">D0812_22105</name>
</gene>
<keyword evidence="4" id="KW-1185">Reference proteome</keyword>
<sequence>MNGTQTSAQGAGNKGFNVVQLKNLMSDIDAQPNWRDPAQTACDYYDGMQLTAELKQTYEERGQPILINNLIAPTIDAVLGMEVRTRHDLILVADDDEGEPLKDALQEKFSDAWRLARSDRACADAYAGQTKAGIGWVEVVRNDDPFYGGPYNVKPVRRQEMWWDWHAQEADLSDARWLMRKRWIDSDECMAWFPEKAEVIRNSINGWEDFADVESYEEADQGLLSAKQEYDMWDRKEVEWMDNQRGRVLLEVIYYKTWRLGEVITLENGRVMEFNPNNLVHAIAVQTGRVSKQVRRWATVREAWFVGPHRIVDRPSVAPPGYFPIVPFLGYRQDKSGAPYGIVSRMISAQDEVNFRRMRLTWLLQAKRVIADADATNMSRDDLLAEVERPDGYIELNPERKNRKTISEAIQVQQDFNIASQQFNVMKDAMDQIQSVAGVYNALMGQDSSANSGIAINSLIEQGATTLAEINDNYNYSRTRVADLLMAYLIEDLANRNNISVTVHKNDTHKRKEVVLNATNEDGTVSNDVKRWKGHIAQSEAQNAPTYRAQMAQQLMQAVSQMPPEVQMVTIDMAIELMDIPNKQEFLNRIRSTLNIPKPQEDMTEEELAAAQAQQKKAQEIEQLEMKERMANVELVAQRAADLAAKVEKTHAEIESKGVTDEKTKADTAKVITEMNEITKEAARAKAAVLQTIDDALDQIQF</sequence>
<dbReference type="Proteomes" id="UP000272136">
    <property type="component" value="Chromosome 2"/>
</dbReference>
<evidence type="ECO:0000313" key="3">
    <source>
        <dbReference type="EMBL" id="QGH49231.1"/>
    </source>
</evidence>
<evidence type="ECO:0000256" key="1">
    <source>
        <dbReference type="SAM" id="Coils"/>
    </source>
</evidence>
<dbReference type="RefSeq" id="WP_054823360.1">
    <property type="nucleotide sequence ID" value="NZ_CP033138.1"/>
</dbReference>
<name>A0AAP9GFF4_9VIBR</name>
<organism evidence="3 5">
    <name type="scientific">Vibrio owensii</name>
    <dbReference type="NCBI Taxonomy" id="696485"/>
    <lineage>
        <taxon>Bacteria</taxon>
        <taxon>Pseudomonadati</taxon>
        <taxon>Pseudomonadota</taxon>
        <taxon>Gammaproteobacteria</taxon>
        <taxon>Vibrionales</taxon>
        <taxon>Vibrionaceae</taxon>
        <taxon>Vibrio</taxon>
    </lineage>
</organism>
<reference evidence="3" key="3">
    <citation type="submission" date="2019-11" db="EMBL/GenBank/DDBJ databases">
        <title>Complete genome sequence of Vibrio owensii SH-14 isolated from shrimp with acute hepatopancreatic necrosis diease.</title>
        <authorList>
            <person name="Liang X."/>
            <person name="Wang Y."/>
        </authorList>
    </citation>
    <scope>NUCLEOTIDE SEQUENCE</scope>
    <source>
        <strain evidence="3">SH14</strain>
    </source>
</reference>
<dbReference type="EMBL" id="CP033138">
    <property type="protein sequence ID" value="AYO17085.1"/>
    <property type="molecule type" value="Genomic_DNA"/>
</dbReference>
<evidence type="ECO:0000313" key="2">
    <source>
        <dbReference type="EMBL" id="AYO17085.1"/>
    </source>
</evidence>
<dbReference type="EMBL" id="CP045860">
    <property type="protein sequence ID" value="QGH49231.1"/>
    <property type="molecule type" value="Genomic_DNA"/>
</dbReference>
<reference evidence="2 4" key="2">
    <citation type="submission" date="2018-10" db="EMBL/GenBank/DDBJ databases">
        <title>Whole Genome of Vibrio owensii strain 170502, isolated from Acute Hepatopancreatic Necrosis Disease (AHPND) shrimp.</title>
        <authorList>
            <person name="Yan M."/>
            <person name="Wang X."/>
            <person name="Wang Y."/>
        </authorList>
    </citation>
    <scope>NUCLEOTIDE SEQUENCE [LARGE SCALE GENOMIC DNA]</scope>
    <source>
        <strain evidence="2 4">1700302</strain>
    </source>
</reference>
<protein>
    <submittedName>
        <fullName evidence="3">Portal protein</fullName>
    </submittedName>
</protein>
<dbReference type="InterPro" id="IPR032427">
    <property type="entry name" value="P22_portal"/>
</dbReference>
<proteinExistence type="predicted"/>
<dbReference type="AlphaFoldDB" id="A0AAP9GFF4"/>
<dbReference type="Pfam" id="PF16510">
    <property type="entry name" value="P22_portal"/>
    <property type="match status" value="1"/>
</dbReference>
<accession>A0AAP9GFF4</accession>
<reference evidence="3 5" key="1">
    <citation type="journal article" date="2015" name="Genome Announc.">
        <title>Draft Genome Sequence of Vibrio owensii Strain SH-14, Which Causes Shrimp Acute Hepatopancreatic Necrosis Disease.</title>
        <authorList>
            <person name="Liu L."/>
            <person name="Xiao J."/>
            <person name="Xia X."/>
            <person name="Pan Y."/>
            <person name="Yan S."/>
            <person name="Wang Y."/>
        </authorList>
    </citation>
    <scope>NUCLEOTIDE SEQUENCE [LARGE SCALE GENOMIC DNA]</scope>
    <source>
        <strain evidence="3 5">SH14</strain>
    </source>
</reference>